<gene>
    <name evidence="2" type="ORF">g.1956</name>
</gene>
<proteinExistence type="predicted"/>
<sequence length="138" mass="15362">EVQNLKEVENKSLLSEYPAGGDNDVPTILPSVLHRRRKKPLRNRGSLYRQRTEESEVTTTIPTTTIQTETESVIYTDFSTEFTDYSDNFKLPVLPSASTIDEVSKAADVNTLPAQIEDVTTEYITTPSTTTTTTTATE</sequence>
<reference evidence="2" key="1">
    <citation type="submission" date="2015-12" db="EMBL/GenBank/DDBJ databases">
        <title>De novo transcriptome assembly of four potential Pierce s Disease insect vectors from Arizona vineyards.</title>
        <authorList>
            <person name="Tassone E.E."/>
        </authorList>
    </citation>
    <scope>NUCLEOTIDE SEQUENCE</scope>
</reference>
<evidence type="ECO:0000256" key="1">
    <source>
        <dbReference type="SAM" id="MobiDB-lite"/>
    </source>
</evidence>
<protein>
    <submittedName>
        <fullName evidence="2">Uncharacterized protein</fullName>
    </submittedName>
</protein>
<accession>A0A1B6CVV1</accession>
<dbReference type="EMBL" id="GEDC01019843">
    <property type="protein sequence ID" value="JAS17455.1"/>
    <property type="molecule type" value="Transcribed_RNA"/>
</dbReference>
<dbReference type="AlphaFoldDB" id="A0A1B6CVV1"/>
<organism evidence="2">
    <name type="scientific">Clastoptera arizonana</name>
    <name type="common">Arizona spittle bug</name>
    <dbReference type="NCBI Taxonomy" id="38151"/>
    <lineage>
        <taxon>Eukaryota</taxon>
        <taxon>Metazoa</taxon>
        <taxon>Ecdysozoa</taxon>
        <taxon>Arthropoda</taxon>
        <taxon>Hexapoda</taxon>
        <taxon>Insecta</taxon>
        <taxon>Pterygota</taxon>
        <taxon>Neoptera</taxon>
        <taxon>Paraneoptera</taxon>
        <taxon>Hemiptera</taxon>
        <taxon>Auchenorrhyncha</taxon>
        <taxon>Cercopoidea</taxon>
        <taxon>Clastopteridae</taxon>
        <taxon>Clastoptera</taxon>
    </lineage>
</organism>
<feature type="non-terminal residue" evidence="2">
    <location>
        <position position="1"/>
    </location>
</feature>
<evidence type="ECO:0000313" key="2">
    <source>
        <dbReference type="EMBL" id="JAS17455.1"/>
    </source>
</evidence>
<name>A0A1B6CVV1_9HEMI</name>
<feature type="non-terminal residue" evidence="2">
    <location>
        <position position="138"/>
    </location>
</feature>
<feature type="region of interest" description="Disordered" evidence="1">
    <location>
        <begin position="39"/>
        <end position="59"/>
    </location>
</feature>